<evidence type="ECO:0000256" key="6">
    <source>
        <dbReference type="ARBA" id="ARBA00046271"/>
    </source>
</evidence>
<keyword evidence="2" id="KW-0811">Translocation</keyword>
<protein>
    <recommendedName>
        <fullName evidence="4 7">Peroxisomal membrane protein PEX14</fullName>
    </recommendedName>
    <alternativeName>
        <fullName evidence="5 7">Peroxin-14</fullName>
    </alternativeName>
</protein>
<keyword evidence="11" id="KW-1185">Reference proteome</keyword>
<dbReference type="InterPro" id="IPR036388">
    <property type="entry name" value="WH-like_DNA-bd_sf"/>
</dbReference>
<keyword evidence="3 7" id="KW-0576">Peroxisome</keyword>
<keyword evidence="7" id="KW-0472">Membrane</keyword>
<evidence type="ECO:0000256" key="2">
    <source>
        <dbReference type="ARBA" id="ARBA00023010"/>
    </source>
</evidence>
<comment type="subcellular location">
    <subcellularLocation>
        <location evidence="6 7">Peroxisome membrane</location>
    </subcellularLocation>
</comment>
<feature type="compositionally biased region" description="Basic and acidic residues" evidence="8">
    <location>
        <begin position="256"/>
        <end position="266"/>
    </location>
</feature>
<evidence type="ECO:0000256" key="3">
    <source>
        <dbReference type="ARBA" id="ARBA00023140"/>
    </source>
</evidence>
<feature type="region of interest" description="Disordered" evidence="8">
    <location>
        <begin position="103"/>
        <end position="139"/>
    </location>
</feature>
<feature type="region of interest" description="Disordered" evidence="8">
    <location>
        <begin position="240"/>
        <end position="266"/>
    </location>
</feature>
<evidence type="ECO:0000256" key="1">
    <source>
        <dbReference type="ARBA" id="ARBA00005443"/>
    </source>
</evidence>
<evidence type="ECO:0000256" key="5">
    <source>
        <dbReference type="ARBA" id="ARBA00029691"/>
    </source>
</evidence>
<evidence type="ECO:0000256" key="8">
    <source>
        <dbReference type="SAM" id="MobiDB-lite"/>
    </source>
</evidence>
<comment type="function">
    <text evidence="7">Component of the PEX13-PEX14 docking complex, a translocon channel that specifically mediates the import of peroxisomal cargo proteins bound to PEX5 receptor. The PEX13-PEX14 docking complex forms a large import pore which can be opened to a diameter of about 9 nm. Mechanistically, PEX5 receptor along with cargo proteins associates with the PEX14 subunit of the PEX13-PEX14 docking complex in the cytosol, leading to the insertion of the receptor into the organelle membrane with the concomitant translocation of the cargo into the peroxisome matrix.</text>
</comment>
<organism evidence="10 11">
    <name type="scientific">Cladobotryum mycophilum</name>
    <dbReference type="NCBI Taxonomy" id="491253"/>
    <lineage>
        <taxon>Eukaryota</taxon>
        <taxon>Fungi</taxon>
        <taxon>Dikarya</taxon>
        <taxon>Ascomycota</taxon>
        <taxon>Pezizomycotina</taxon>
        <taxon>Sordariomycetes</taxon>
        <taxon>Hypocreomycetidae</taxon>
        <taxon>Hypocreales</taxon>
        <taxon>Hypocreaceae</taxon>
        <taxon>Cladobotryum</taxon>
    </lineage>
</organism>
<evidence type="ECO:0000259" key="9">
    <source>
        <dbReference type="Pfam" id="PF04695"/>
    </source>
</evidence>
<feature type="compositionally biased region" description="Basic and acidic residues" evidence="8">
    <location>
        <begin position="20"/>
        <end position="32"/>
    </location>
</feature>
<feature type="compositionally biased region" description="Polar residues" evidence="8">
    <location>
        <begin position="242"/>
        <end position="255"/>
    </location>
</feature>
<keyword evidence="7" id="KW-0813">Transport</keyword>
<dbReference type="Pfam" id="PF04695">
    <property type="entry name" value="Pex14_N"/>
    <property type="match status" value="1"/>
</dbReference>
<gene>
    <name evidence="10" type="ORF">PT974_10165</name>
</gene>
<feature type="region of interest" description="Disordered" evidence="8">
    <location>
        <begin position="1"/>
        <end position="65"/>
    </location>
</feature>
<evidence type="ECO:0000313" key="10">
    <source>
        <dbReference type="EMBL" id="KAK5988679.1"/>
    </source>
</evidence>
<evidence type="ECO:0000256" key="7">
    <source>
        <dbReference type="RuleBase" id="RU367032"/>
    </source>
</evidence>
<dbReference type="EMBL" id="JAVFKD010000015">
    <property type="protein sequence ID" value="KAK5988679.1"/>
    <property type="molecule type" value="Genomic_DNA"/>
</dbReference>
<reference evidence="10 11" key="1">
    <citation type="submission" date="2024-01" db="EMBL/GenBank/DDBJ databases">
        <title>Complete genome of Cladobotryum mycophilum ATHUM6906.</title>
        <authorList>
            <person name="Christinaki A.C."/>
            <person name="Myridakis A.I."/>
            <person name="Kouvelis V.N."/>
        </authorList>
    </citation>
    <scope>NUCLEOTIDE SEQUENCE [LARGE SCALE GENOMIC DNA]</scope>
    <source>
        <strain evidence="10 11">ATHUM6906</strain>
    </source>
</reference>
<proteinExistence type="inferred from homology"/>
<dbReference type="Gene3D" id="1.10.10.10">
    <property type="entry name" value="Winged helix-like DNA-binding domain superfamily/Winged helix DNA-binding domain"/>
    <property type="match status" value="1"/>
</dbReference>
<comment type="similarity">
    <text evidence="1 7">Belongs to the peroxin-14 family.</text>
</comment>
<accession>A0ABR0S934</accession>
<feature type="compositionally biased region" description="Basic and acidic residues" evidence="8">
    <location>
        <begin position="42"/>
        <end position="65"/>
    </location>
</feature>
<dbReference type="Proteomes" id="UP001338125">
    <property type="component" value="Unassembled WGS sequence"/>
</dbReference>
<dbReference type="InterPro" id="IPR006785">
    <property type="entry name" value="Pex14_N"/>
</dbReference>
<keyword evidence="7" id="KW-0653">Protein transport</keyword>
<dbReference type="PANTHER" id="PTHR23058">
    <property type="entry name" value="PEROXISOMAL MEMBRANE PROTEIN PEX14"/>
    <property type="match status" value="1"/>
</dbReference>
<name>A0ABR0S934_9HYPO</name>
<dbReference type="InterPro" id="IPR025655">
    <property type="entry name" value="PEX14"/>
</dbReference>
<evidence type="ECO:0000313" key="11">
    <source>
        <dbReference type="Proteomes" id="UP001338125"/>
    </source>
</evidence>
<feature type="domain" description="Peroxisome membrane anchor protein Pex14p N-terminal" evidence="9">
    <location>
        <begin position="43"/>
        <end position="85"/>
    </location>
</feature>
<dbReference type="PANTHER" id="PTHR23058:SF5">
    <property type="entry name" value="PEROXISOMAL MEMBRANE PROTEIN PEX14"/>
    <property type="match status" value="1"/>
</dbReference>
<sequence>MSDSEDSKASPAVPQWQLDSKQDQGEQNKQDEQEAAEQPQTPEDKLEVARRFLDEDEVKTASREKKVEFLQSKGIPEADIQELLGGASEAAPTEEASQRIFTATTCDNRNRSNNNNTSLFRAHPSSSERSQTSRRHIPRVPHQARTTTPLVTTNGLINTICAFAGLSTILYGASKYVVAPMVESLTDARFELHETTSKRLDDIVTKLESTVSVIPTYKSSEDAADDASDAEDPSEMFHRDIGTQTSFPSSPSIPKSDNEPVAKQHADRLAKFTKSLSSLKDDYRSQSTGLQDVKTVLDVFRDELDSMTYGNGNDYVGGFDMYGKLKRSEPEDEIRKARDNIRRIKGVLLSTRNFPTSVR</sequence>
<comment type="caution">
    <text evidence="10">The sequence shown here is derived from an EMBL/GenBank/DDBJ whole genome shotgun (WGS) entry which is preliminary data.</text>
</comment>
<evidence type="ECO:0000256" key="4">
    <source>
        <dbReference type="ARBA" id="ARBA00029502"/>
    </source>
</evidence>